<dbReference type="EMBL" id="JRWM01000016">
    <property type="protein sequence ID" value="KHA60560.1"/>
    <property type="molecule type" value="Genomic_DNA"/>
</dbReference>
<dbReference type="InterPro" id="IPR018649">
    <property type="entry name" value="SHOCT"/>
</dbReference>
<feature type="transmembrane region" description="Helical" evidence="1">
    <location>
        <begin position="60"/>
        <end position="77"/>
    </location>
</feature>
<dbReference type="Pfam" id="PF09851">
    <property type="entry name" value="SHOCT"/>
    <property type="match status" value="1"/>
</dbReference>
<name>A0ABR4YB76_9VIBR</name>
<keyword evidence="4" id="KW-1185">Reference proteome</keyword>
<accession>A0ABR4YB76</accession>
<keyword evidence="1" id="KW-1133">Transmembrane helix</keyword>
<comment type="caution">
    <text evidence="3">The sequence shown here is derived from an EMBL/GenBank/DDBJ whole genome shotgun (WGS) entry which is preliminary data.</text>
</comment>
<dbReference type="RefSeq" id="WP_038214944.1">
    <property type="nucleotide sequence ID" value="NZ_JRWM01000016.1"/>
</dbReference>
<keyword evidence="1" id="KW-0472">Membrane</keyword>
<feature type="transmembrane region" description="Helical" evidence="1">
    <location>
        <begin position="120"/>
        <end position="141"/>
    </location>
</feature>
<dbReference type="Proteomes" id="UP000030520">
    <property type="component" value="Unassembled WGS sequence"/>
</dbReference>
<gene>
    <name evidence="3" type="ORF">NL53_10875</name>
</gene>
<protein>
    <recommendedName>
        <fullName evidence="2">SHOCT domain-containing protein</fullName>
    </recommendedName>
</protein>
<evidence type="ECO:0000256" key="1">
    <source>
        <dbReference type="SAM" id="Phobius"/>
    </source>
</evidence>
<feature type="transmembrane region" description="Helical" evidence="1">
    <location>
        <begin position="12"/>
        <end position="39"/>
    </location>
</feature>
<sequence>MQNQPMSSGDQIKLLIFTLLLAPSVMFFVGIIPAVFLIFGLYMMKRNQDFSSIDAAVKAYNGYMWLAIISLNIYAFINGDVYSNRNLYPSLHSDATVCDANVYLALFECDYNSWRYNDDFSVPMVFVGITISYLILVNFLFYKPLYRHRDWVVANGIFSNRAKSGKDSKIQSDVDIIKGEKLKQYSVADELTKWAKLKEDGHISEEEFNEARTKLLKRN</sequence>
<keyword evidence="1" id="KW-0812">Transmembrane</keyword>
<evidence type="ECO:0000313" key="3">
    <source>
        <dbReference type="EMBL" id="KHA60560.1"/>
    </source>
</evidence>
<feature type="domain" description="SHOCT" evidence="2">
    <location>
        <begin position="189"/>
        <end position="216"/>
    </location>
</feature>
<organism evidence="3 4">
    <name type="scientific">Vibrio variabilis</name>
    <dbReference type="NCBI Taxonomy" id="990271"/>
    <lineage>
        <taxon>Bacteria</taxon>
        <taxon>Pseudomonadati</taxon>
        <taxon>Pseudomonadota</taxon>
        <taxon>Gammaproteobacteria</taxon>
        <taxon>Vibrionales</taxon>
        <taxon>Vibrionaceae</taxon>
        <taxon>Vibrio</taxon>
    </lineage>
</organism>
<proteinExistence type="predicted"/>
<evidence type="ECO:0000313" key="4">
    <source>
        <dbReference type="Proteomes" id="UP000030520"/>
    </source>
</evidence>
<evidence type="ECO:0000259" key="2">
    <source>
        <dbReference type="Pfam" id="PF09851"/>
    </source>
</evidence>
<reference evidence="3 4" key="1">
    <citation type="submission" date="2014-10" db="EMBL/GenBank/DDBJ databases">
        <title>Genome sequencing of Vibrio variabilis T01.</title>
        <authorList>
            <person name="Chan K.-G."/>
            <person name="Mohamad N.I."/>
        </authorList>
    </citation>
    <scope>NUCLEOTIDE SEQUENCE [LARGE SCALE GENOMIC DNA]</scope>
    <source>
        <strain evidence="3 4">T01</strain>
    </source>
</reference>